<evidence type="ECO:0000256" key="1">
    <source>
        <dbReference type="SAM" id="MobiDB-lite"/>
    </source>
</evidence>
<evidence type="ECO:0000313" key="2">
    <source>
        <dbReference type="EMBL" id="CAE6409318.1"/>
    </source>
</evidence>
<feature type="compositionally biased region" description="Basic and acidic residues" evidence="1">
    <location>
        <begin position="242"/>
        <end position="257"/>
    </location>
</feature>
<feature type="compositionally biased region" description="Acidic residues" evidence="1">
    <location>
        <begin position="33"/>
        <end position="57"/>
    </location>
</feature>
<sequence length="279" mass="31200">MYKRINKRIRKKEKEEELGLDEETKEILGMQETDSDESDSSDEEQSDEGSEESDTDGEASLAGGRSRRGHKQLSDGGSSEVGSSSGAEAEDSEVGDEEMAEDEDEPPMTISKALEDPLYPIQKGSDVQGCILCPGKELKHTKMALVHVESSSHLRRMKRFAALAARIGNEEEDPRLLVTALDESARIVPKETSIKVSDEPRVSKKERRIAKRERRKERRVARQTEEQDRGKSVPKAQSSTDRVLEKKIVNRHSEAIAKQKAKSKHPKSHKLSRAKNSVL</sequence>
<feature type="region of interest" description="Disordered" evidence="1">
    <location>
        <begin position="197"/>
        <end position="279"/>
    </location>
</feature>
<feature type="compositionally biased region" description="Basic residues" evidence="1">
    <location>
        <begin position="259"/>
        <end position="273"/>
    </location>
</feature>
<gene>
    <name evidence="2" type="ORF">RDB_LOCUS65715</name>
</gene>
<protein>
    <submittedName>
        <fullName evidence="2">Uncharacterized protein</fullName>
    </submittedName>
</protein>
<proteinExistence type="predicted"/>
<feature type="compositionally biased region" description="Acidic residues" evidence="1">
    <location>
        <begin position="88"/>
        <end position="106"/>
    </location>
</feature>
<name>A0A8H2WUJ0_9AGAM</name>
<comment type="caution">
    <text evidence="2">The sequence shown here is derived from an EMBL/GenBank/DDBJ whole genome shotgun (WGS) entry which is preliminary data.</text>
</comment>
<evidence type="ECO:0000313" key="3">
    <source>
        <dbReference type="Proteomes" id="UP000663846"/>
    </source>
</evidence>
<feature type="compositionally biased region" description="Basic residues" evidence="1">
    <location>
        <begin position="204"/>
        <end position="219"/>
    </location>
</feature>
<organism evidence="2 3">
    <name type="scientific">Rhizoctonia solani</name>
    <dbReference type="NCBI Taxonomy" id="456999"/>
    <lineage>
        <taxon>Eukaryota</taxon>
        <taxon>Fungi</taxon>
        <taxon>Dikarya</taxon>
        <taxon>Basidiomycota</taxon>
        <taxon>Agaricomycotina</taxon>
        <taxon>Agaricomycetes</taxon>
        <taxon>Cantharellales</taxon>
        <taxon>Ceratobasidiaceae</taxon>
        <taxon>Rhizoctonia</taxon>
    </lineage>
</organism>
<feature type="compositionally biased region" description="Low complexity" evidence="1">
    <location>
        <begin position="74"/>
        <end position="87"/>
    </location>
</feature>
<reference evidence="2" key="1">
    <citation type="submission" date="2021-01" db="EMBL/GenBank/DDBJ databases">
        <authorList>
            <person name="Kaushik A."/>
        </authorList>
    </citation>
    <scope>NUCLEOTIDE SEQUENCE</scope>
    <source>
        <strain evidence="2">AG1-1C</strain>
    </source>
</reference>
<feature type="compositionally biased region" description="Basic residues" evidence="1">
    <location>
        <begin position="1"/>
        <end position="11"/>
    </location>
</feature>
<accession>A0A8H2WUJ0</accession>
<dbReference type="AlphaFoldDB" id="A0A8H2WUJ0"/>
<feature type="compositionally biased region" description="Basic and acidic residues" evidence="1">
    <location>
        <begin position="220"/>
        <end position="231"/>
    </location>
</feature>
<feature type="region of interest" description="Disordered" evidence="1">
    <location>
        <begin position="1"/>
        <end position="117"/>
    </location>
</feature>
<dbReference type="Proteomes" id="UP000663846">
    <property type="component" value="Unassembled WGS sequence"/>
</dbReference>
<dbReference type="EMBL" id="CAJMWS010000311">
    <property type="protein sequence ID" value="CAE6409318.1"/>
    <property type="molecule type" value="Genomic_DNA"/>
</dbReference>